<proteinExistence type="predicted"/>
<sequence>MRMIVGIALLLALSGCGGQGGKATDGAQAAGSKAGDESRVDCFTAGMEQWARDCTADRDGEILTLRHPDGGFRRFHILADGHGLEAADGAEAAKLTIVGKDLVEVVAGSDRYRLPVQVAGTR</sequence>
<organism evidence="1 2">
    <name type="scientific">Sphingobium olei</name>
    <dbReference type="NCBI Taxonomy" id="420955"/>
    <lineage>
        <taxon>Bacteria</taxon>
        <taxon>Pseudomonadati</taxon>
        <taxon>Pseudomonadota</taxon>
        <taxon>Alphaproteobacteria</taxon>
        <taxon>Sphingomonadales</taxon>
        <taxon>Sphingomonadaceae</taxon>
        <taxon>Sphingobium</taxon>
    </lineage>
</organism>
<dbReference type="EMBL" id="JBHTLS010000128">
    <property type="protein sequence ID" value="MFD1105781.1"/>
    <property type="molecule type" value="Genomic_DNA"/>
</dbReference>
<evidence type="ECO:0000313" key="2">
    <source>
        <dbReference type="Proteomes" id="UP001597203"/>
    </source>
</evidence>
<dbReference type="RefSeq" id="WP_380911848.1">
    <property type="nucleotide sequence ID" value="NZ_JBHTLS010000128.1"/>
</dbReference>
<dbReference type="PROSITE" id="PS51257">
    <property type="entry name" value="PROKAR_LIPOPROTEIN"/>
    <property type="match status" value="1"/>
</dbReference>
<dbReference type="Proteomes" id="UP001597203">
    <property type="component" value="Unassembled WGS sequence"/>
</dbReference>
<gene>
    <name evidence="1" type="ORF">ACFQ24_12995</name>
</gene>
<protein>
    <recommendedName>
        <fullName evidence="3">Lipoprotein</fullName>
    </recommendedName>
</protein>
<accession>A0ABW3NZ70</accession>
<evidence type="ECO:0000313" key="1">
    <source>
        <dbReference type="EMBL" id="MFD1105781.1"/>
    </source>
</evidence>
<comment type="caution">
    <text evidence="1">The sequence shown here is derived from an EMBL/GenBank/DDBJ whole genome shotgun (WGS) entry which is preliminary data.</text>
</comment>
<keyword evidence="2" id="KW-1185">Reference proteome</keyword>
<name>A0ABW3NZ70_9SPHN</name>
<reference evidence="2" key="1">
    <citation type="journal article" date="2019" name="Int. J. Syst. Evol. Microbiol.">
        <title>The Global Catalogue of Microorganisms (GCM) 10K type strain sequencing project: providing services to taxonomists for standard genome sequencing and annotation.</title>
        <authorList>
            <consortium name="The Broad Institute Genomics Platform"/>
            <consortium name="The Broad Institute Genome Sequencing Center for Infectious Disease"/>
            <person name="Wu L."/>
            <person name="Ma J."/>
        </authorList>
    </citation>
    <scope>NUCLEOTIDE SEQUENCE [LARGE SCALE GENOMIC DNA]</scope>
    <source>
        <strain evidence="2">CCUG 54329</strain>
    </source>
</reference>
<evidence type="ECO:0008006" key="3">
    <source>
        <dbReference type="Google" id="ProtNLM"/>
    </source>
</evidence>